<dbReference type="Proteomes" id="UP000504882">
    <property type="component" value="Unassembled WGS sequence"/>
</dbReference>
<organism evidence="3 4">
    <name type="scientific">Occultella glacieicola</name>
    <dbReference type="NCBI Taxonomy" id="2518684"/>
    <lineage>
        <taxon>Bacteria</taxon>
        <taxon>Bacillati</taxon>
        <taxon>Actinomycetota</taxon>
        <taxon>Actinomycetes</taxon>
        <taxon>Micrococcales</taxon>
        <taxon>Ruaniaceae</taxon>
        <taxon>Occultella</taxon>
    </lineage>
</organism>
<dbReference type="EMBL" id="SMNA01000003">
    <property type="protein sequence ID" value="TDE95912.1"/>
    <property type="molecule type" value="Genomic_DNA"/>
</dbReference>
<dbReference type="Pfam" id="PF00480">
    <property type="entry name" value="ROK"/>
    <property type="match status" value="1"/>
</dbReference>
<reference evidence="3 4" key="1">
    <citation type="submission" date="2019-03" db="EMBL/GenBank/DDBJ databases">
        <title>Genomic features of bacteria from cold environments.</title>
        <authorList>
            <person name="Shen L."/>
        </authorList>
    </citation>
    <scope>NUCLEOTIDE SEQUENCE [LARGE SCALE GENOMIC DNA]</scope>
    <source>
        <strain evidence="4">T3246-1</strain>
    </source>
</reference>
<accession>A0ABY2E5Q5</accession>
<evidence type="ECO:0000256" key="1">
    <source>
        <dbReference type="ARBA" id="ARBA00006479"/>
    </source>
</evidence>
<sequence>MTTRRRCSSESAAPRGPELDPFPGPIDEGRTMATDTSGPPTVAVPAGQPATALPATSHGALVSFIRSRPGWTRQQLLAATGLSRTTLFDRLDALFQHGYVFQDGSAPAGAGGRGPGRRSELLRWDTRGRVVLVLDLGQTHARICVTTVGGGSQRMRDVAIDIDTDAPGYLAQVTEIGDVLLRAGTDETLIGVALGIPGPVDPGTGVLGTSTTMPRWEGYPVSESLRERWGVPVVIENDARAFALGESSVIGGDRSVLAIKYATGIGAGIVDTGHVLEGSDGAAGDIGHVRISDDGPVCTCGRRGCLAAWASGHALIRRLAETGVRDLKDITERVAAGDPVVCAAVDDAAARLSRVLATVVAAVNPDNLVLGGSLGRLPRVVARIDALIREDVTERARRHLVVGAAHLGADGAVVGLTRKVVDLVYDPAVIDAAIAAGGAERHAGVAGPADPVRPGAEHAPA</sequence>
<evidence type="ECO:0000313" key="4">
    <source>
        <dbReference type="Proteomes" id="UP000504882"/>
    </source>
</evidence>
<dbReference type="SUPFAM" id="SSF53067">
    <property type="entry name" value="Actin-like ATPase domain"/>
    <property type="match status" value="1"/>
</dbReference>
<feature type="region of interest" description="Disordered" evidence="2">
    <location>
        <begin position="1"/>
        <end position="40"/>
    </location>
</feature>
<dbReference type="InterPro" id="IPR043129">
    <property type="entry name" value="ATPase_NBD"/>
</dbReference>
<evidence type="ECO:0000313" key="3">
    <source>
        <dbReference type="EMBL" id="TDE95912.1"/>
    </source>
</evidence>
<keyword evidence="4" id="KW-1185">Reference proteome</keyword>
<comment type="similarity">
    <text evidence="1">Belongs to the ROK (NagC/XylR) family.</text>
</comment>
<gene>
    <name evidence="3" type="ORF">EXU48_06545</name>
</gene>
<dbReference type="Gene3D" id="3.30.420.40">
    <property type="match status" value="2"/>
</dbReference>
<proteinExistence type="inferred from homology"/>
<dbReference type="Gene3D" id="1.10.10.10">
    <property type="entry name" value="Winged helix-like DNA-binding domain superfamily/Winged helix DNA-binding domain"/>
    <property type="match status" value="1"/>
</dbReference>
<name>A0ABY2E5Q5_9MICO</name>
<evidence type="ECO:0000256" key="2">
    <source>
        <dbReference type="SAM" id="MobiDB-lite"/>
    </source>
</evidence>
<protein>
    <submittedName>
        <fullName evidence="3">ROK family protein</fullName>
    </submittedName>
</protein>
<dbReference type="InterPro" id="IPR036388">
    <property type="entry name" value="WH-like_DNA-bd_sf"/>
</dbReference>
<dbReference type="PANTHER" id="PTHR18964:SF173">
    <property type="entry name" value="GLUCOKINASE"/>
    <property type="match status" value="1"/>
</dbReference>
<comment type="caution">
    <text evidence="3">The sequence shown here is derived from an EMBL/GenBank/DDBJ whole genome shotgun (WGS) entry which is preliminary data.</text>
</comment>
<dbReference type="PANTHER" id="PTHR18964">
    <property type="entry name" value="ROK (REPRESSOR, ORF, KINASE) FAMILY"/>
    <property type="match status" value="1"/>
</dbReference>
<dbReference type="InterPro" id="IPR000600">
    <property type="entry name" value="ROK"/>
</dbReference>